<feature type="transmembrane region" description="Helical" evidence="9">
    <location>
        <begin position="1104"/>
        <end position="1124"/>
    </location>
</feature>
<dbReference type="Pfam" id="PF12698">
    <property type="entry name" value="ABC2_membrane_3"/>
    <property type="match status" value="2"/>
</dbReference>
<dbReference type="OMA" id="WKNWIVL"/>
<evidence type="ECO:0000256" key="1">
    <source>
        <dbReference type="ARBA" id="ARBA00004141"/>
    </source>
</evidence>
<dbReference type="Pfam" id="PF23321">
    <property type="entry name" value="R1_ABCA1"/>
    <property type="match status" value="1"/>
</dbReference>
<keyword evidence="6" id="KW-0067">ATP-binding</keyword>
<dbReference type="HOGENOM" id="CLU_000604_19_1_1"/>
<feature type="transmembrane region" description="Helical" evidence="9">
    <location>
        <begin position="256"/>
        <end position="277"/>
    </location>
</feature>
<sequence>MAASKGRQFILLLWKNFLIQKRKKFVTCLEILLPVFFAILLIVIRQITSATYHNEITTWNHCDVDHLPRSLPKKFTYTPQNDVTDKIMSDVQHKLGFTKVIGFKNENNMVDFLLMSNNTESFLGGVTFEDSFQNNGQDFKNNIRFKIRLSSEPRNEGDKKKVNPFSQTDNRWPTKFNFPLFQRVGPREQDEHCGGKPGYEREGFLAIQQAVSIAIIQDLGTNDSVSDLNETYFSLRRHPYPPYNDDNFVLVIQQQFPLVLMLSFVVIALSIVKDVVYEKERKLKESMKMMGLSGWLHWLAWFVKYLIFALITVGLMTLFFCLKLNLDIGKGSGSVVGNTEPTVLFIFLLVYSISSISFCFLISVFFSKANSGAAAGGILFFVSYIPYFFLTSRYQNMSWTAKIAACLDFNTAMALGGQVIGMFEGTGTGVQWSNIADGASVDDDFTLLNVLVMLLVDSVLYGIVTWYIEAVFPGDYGVPQRWYFPVTASYWCGNQLTEASVDDKSLSIGQIPEFFENDPVGIKPGIQIRNLRKVFGKDEKKNVAVAGMTLDMYEGQITALLGHNGAGKTTTMSMLTGFMPSSSGTALVNGYDIRTDISNVRSSLGLCPQHDILFDNLTVEEHMVFFAKLKGVDSVNVKQEVDDMLKSVGLEPKRKSLSGELSGGMKRKLSVGIALIGGSKIVILDEPSSGMDPDARRSIWSVLQKNRAGRTIILTTHFMDEADLLGDRIAIMADGVIKCCGSSLFLKKKYGAGYHMVVVKQAKCNVSKLTEVVKRFVPTATIESNVGAELSYILPQESSSSFEALFTELQEKMNELAISSFGASVTTMEEVFLKVGEGSSNMDRLQAKSTAAAAASSNSNTFSDSGVIIDLTTNGSLNNRQHLDFGIKVQKNTGIRLYLQQFSAMFLKRVLHTVRNKKVAVAQLGLPLFFTIVTLIVLKTFPGPTDAPALTLNIEEFGRNFLPFSTSQGDHEYVDDIATFYGNSLNKSENVLTYINRLKEYQNNSDIVKYLADRAKEGIGNYNLRYIIAAEFSEDNTLGNITSFFNNQAYHSPAVTLASMMNSVLKWATNSSKHSLTVVNHPLPRTDLNKIDEQANQNLAGFQLAFNILFGMSFLSSSFILFLIKERSVKAKHVQFVSGVHAVNFWIATFCWDLINYLIPCILLLITFAGFDTKPYIVDGHWLDIFFLFLMYGWAMLPLMYLMSFLFKVPATGYVWVTMINILSGVACVMVVAILEIPQLDLLDVSLTLEWIFLVIIPHFCLGQGLEDYYNNYEMLTQCKPLQTFCKIAPEFPNPCCKPVTGYCGANTTCLDINDNYLGWEANGIGRMLVFLFLQGIVYFGGLFLIESKIVQTILYKFKKGNGRERPTYLRQMSNNEHLVQEDSDVATERARIANSSFSTSNQSDVLLLNEITKYYGNHLAVDHISVGIPQGECFGLLGVNGAGKTTTFKMLTGDEEVSAGNAFLEGFSVKSDIHDIQQRLGYCPQFDALIDQLTGRETLMLFARLRGVQEFQIKPMVKNVLEALLLNDHADKLTMAYSGGNKRKLSTAIALIGSPPIIFLDEPTTGMDPVARRLLWDTLVDVRDSGRTLVLTSHSMEECEALCTRLAIMVNGEFKCLGSPQHLKNKFGEGYTVLAKIAFPSSGQQPDPEPLMSYIEQQFPGSVLKDVHQCLIHYHITDTNFTWGQVFGVMEKAKEKYNIEDYSVSQTTLDQVFINFARAQLPPKIVHTSCLKSCFSCFNGSQVEHNQFEYERHHDNV</sequence>
<evidence type="ECO:0000313" key="12">
    <source>
        <dbReference type="Proteomes" id="UP000030746"/>
    </source>
</evidence>
<keyword evidence="8 9" id="KW-0472">Membrane</keyword>
<dbReference type="InterPro" id="IPR013525">
    <property type="entry name" value="ABC2_TM"/>
</dbReference>
<dbReference type="InterPro" id="IPR003593">
    <property type="entry name" value="AAA+_ATPase"/>
</dbReference>
<name>V3Z0D6_LOTGI</name>
<dbReference type="GO" id="GO:0016887">
    <property type="term" value="F:ATP hydrolysis activity"/>
    <property type="evidence" value="ECO:0007669"/>
    <property type="project" value="InterPro"/>
</dbReference>
<dbReference type="FunFam" id="3.40.50.300:FF:000327">
    <property type="entry name" value="ATP-binding cassette sub-family A member 3"/>
    <property type="match status" value="1"/>
</dbReference>
<dbReference type="GeneID" id="20248027"/>
<feature type="transmembrane region" description="Helical" evidence="9">
    <location>
        <begin position="373"/>
        <end position="390"/>
    </location>
</feature>
<dbReference type="InterPro" id="IPR026082">
    <property type="entry name" value="ABCA"/>
</dbReference>
<feature type="transmembrane region" description="Helical" evidence="9">
    <location>
        <begin position="1183"/>
        <end position="1207"/>
    </location>
</feature>
<keyword evidence="7 9" id="KW-1133">Transmembrane helix</keyword>
<evidence type="ECO:0000256" key="6">
    <source>
        <dbReference type="ARBA" id="ARBA00022840"/>
    </source>
</evidence>
<dbReference type="InterPro" id="IPR003439">
    <property type="entry name" value="ABC_transporter-like_ATP-bd"/>
</dbReference>
<dbReference type="EMBL" id="KB203566">
    <property type="protein sequence ID" value="ESO83918.1"/>
    <property type="molecule type" value="Genomic_DNA"/>
</dbReference>
<organism evidence="11 12">
    <name type="scientific">Lottia gigantea</name>
    <name type="common">Giant owl limpet</name>
    <dbReference type="NCBI Taxonomy" id="225164"/>
    <lineage>
        <taxon>Eukaryota</taxon>
        <taxon>Metazoa</taxon>
        <taxon>Spiralia</taxon>
        <taxon>Lophotrochozoa</taxon>
        <taxon>Mollusca</taxon>
        <taxon>Gastropoda</taxon>
        <taxon>Patellogastropoda</taxon>
        <taxon>Lottioidea</taxon>
        <taxon>Lottiidae</taxon>
        <taxon>Lottia</taxon>
    </lineage>
</organism>
<feature type="transmembrane region" description="Helical" evidence="9">
    <location>
        <begin position="1325"/>
        <end position="1346"/>
    </location>
</feature>
<dbReference type="CDD" id="cd03263">
    <property type="entry name" value="ABC_subfamily_A"/>
    <property type="match status" value="2"/>
</dbReference>
<dbReference type="Pfam" id="PF00005">
    <property type="entry name" value="ABC_tran"/>
    <property type="match status" value="2"/>
</dbReference>
<dbReference type="SMART" id="SM00382">
    <property type="entry name" value="AAA"/>
    <property type="match status" value="2"/>
</dbReference>
<dbReference type="InterPro" id="IPR017871">
    <property type="entry name" value="ABC_transporter-like_CS"/>
</dbReference>
<dbReference type="PANTHER" id="PTHR19229:SF250">
    <property type="entry name" value="ABC TRANSPORTER DOMAIN-CONTAINING PROTEIN-RELATED"/>
    <property type="match status" value="1"/>
</dbReference>
<gene>
    <name evidence="11" type="ORF">LOTGIDRAFT_229502</name>
</gene>
<dbReference type="GO" id="GO:0005319">
    <property type="term" value="F:lipid transporter activity"/>
    <property type="evidence" value="ECO:0007669"/>
    <property type="project" value="TreeGrafter"/>
</dbReference>
<comment type="subcellular location">
    <subcellularLocation>
        <location evidence="1">Membrane</location>
        <topology evidence="1">Multi-pass membrane protein</topology>
    </subcellularLocation>
</comment>
<feature type="transmembrane region" description="Helical" evidence="9">
    <location>
        <begin position="1213"/>
        <end position="1235"/>
    </location>
</feature>
<evidence type="ECO:0000256" key="3">
    <source>
        <dbReference type="ARBA" id="ARBA00022692"/>
    </source>
</evidence>
<dbReference type="GO" id="GO:0140359">
    <property type="term" value="F:ABC-type transporter activity"/>
    <property type="evidence" value="ECO:0007669"/>
    <property type="project" value="InterPro"/>
</dbReference>
<feature type="domain" description="ABC transporter" evidence="10">
    <location>
        <begin position="526"/>
        <end position="759"/>
    </location>
</feature>
<proteinExistence type="predicted"/>
<keyword evidence="4" id="KW-0677">Repeat</keyword>
<feature type="transmembrane region" description="Helical" evidence="9">
    <location>
        <begin position="342"/>
        <end position="366"/>
    </location>
</feature>
<dbReference type="STRING" id="225164.V3Z0D6"/>
<keyword evidence="12" id="KW-1185">Reference proteome</keyword>
<protein>
    <recommendedName>
        <fullName evidence="10">ABC transporter domain-containing protein</fullName>
    </recommendedName>
</protein>
<keyword evidence="3 9" id="KW-0812">Transmembrane</keyword>
<dbReference type="RefSeq" id="XP_009065048.1">
    <property type="nucleotide sequence ID" value="XM_009066800.1"/>
</dbReference>
<dbReference type="KEGG" id="lgi:LOTGIDRAFT_229502"/>
<reference evidence="11 12" key="1">
    <citation type="journal article" date="2013" name="Nature">
        <title>Insights into bilaterian evolution from three spiralian genomes.</title>
        <authorList>
            <person name="Simakov O."/>
            <person name="Marletaz F."/>
            <person name="Cho S.J."/>
            <person name="Edsinger-Gonzales E."/>
            <person name="Havlak P."/>
            <person name="Hellsten U."/>
            <person name="Kuo D.H."/>
            <person name="Larsson T."/>
            <person name="Lv J."/>
            <person name="Arendt D."/>
            <person name="Savage R."/>
            <person name="Osoegawa K."/>
            <person name="de Jong P."/>
            <person name="Grimwood J."/>
            <person name="Chapman J.A."/>
            <person name="Shapiro H."/>
            <person name="Aerts A."/>
            <person name="Otillar R.P."/>
            <person name="Terry A.Y."/>
            <person name="Boore J.L."/>
            <person name="Grigoriev I.V."/>
            <person name="Lindberg D.R."/>
            <person name="Seaver E.C."/>
            <person name="Weisblat D.A."/>
            <person name="Putnam N.H."/>
            <person name="Rokhsar D.S."/>
        </authorList>
    </citation>
    <scope>NUCLEOTIDE SEQUENCE [LARGE SCALE GENOMIC DNA]</scope>
</reference>
<feature type="transmembrane region" description="Helical" evidence="9">
    <location>
        <begin position="25"/>
        <end position="44"/>
    </location>
</feature>
<evidence type="ECO:0000313" key="11">
    <source>
        <dbReference type="EMBL" id="ESO83918.1"/>
    </source>
</evidence>
<accession>V3Z0D6</accession>
<evidence type="ECO:0000256" key="7">
    <source>
        <dbReference type="ARBA" id="ARBA00022989"/>
    </source>
</evidence>
<feature type="transmembrane region" description="Helical" evidence="9">
    <location>
        <begin position="1247"/>
        <end position="1266"/>
    </location>
</feature>
<dbReference type="GO" id="GO:0016020">
    <property type="term" value="C:membrane"/>
    <property type="evidence" value="ECO:0007669"/>
    <property type="project" value="UniProtKB-SubCell"/>
</dbReference>
<evidence type="ECO:0000256" key="5">
    <source>
        <dbReference type="ARBA" id="ARBA00022741"/>
    </source>
</evidence>
<dbReference type="PROSITE" id="PS50893">
    <property type="entry name" value="ABC_TRANSPORTER_2"/>
    <property type="match status" value="2"/>
</dbReference>
<keyword evidence="5" id="KW-0547">Nucleotide-binding</keyword>
<evidence type="ECO:0000256" key="9">
    <source>
        <dbReference type="SAM" id="Phobius"/>
    </source>
</evidence>
<feature type="transmembrane region" description="Helical" evidence="9">
    <location>
        <begin position="298"/>
        <end position="322"/>
    </location>
</feature>
<dbReference type="Gene3D" id="3.40.50.300">
    <property type="entry name" value="P-loop containing nucleotide triphosphate hydrolases"/>
    <property type="match status" value="2"/>
</dbReference>
<dbReference type="PANTHER" id="PTHR19229">
    <property type="entry name" value="ATP-BINDING CASSETTE TRANSPORTER SUBFAMILY A ABCA"/>
    <property type="match status" value="1"/>
</dbReference>
<dbReference type="FunFam" id="3.40.50.300:FF:000298">
    <property type="entry name" value="ATP-binding cassette sub-family A member 12"/>
    <property type="match status" value="1"/>
</dbReference>
<feature type="domain" description="ABC transporter" evidence="10">
    <location>
        <begin position="1407"/>
        <end position="1637"/>
    </location>
</feature>
<dbReference type="InterPro" id="IPR056264">
    <property type="entry name" value="R2_ABCA1-4-like"/>
</dbReference>
<feature type="transmembrane region" description="Helical" evidence="9">
    <location>
        <begin position="447"/>
        <end position="468"/>
    </location>
</feature>
<evidence type="ECO:0000256" key="8">
    <source>
        <dbReference type="ARBA" id="ARBA00023136"/>
    </source>
</evidence>
<dbReference type="Proteomes" id="UP000030746">
    <property type="component" value="Unassembled WGS sequence"/>
</dbReference>
<dbReference type="SUPFAM" id="SSF52540">
    <property type="entry name" value="P-loop containing nucleoside triphosphate hydrolases"/>
    <property type="match status" value="2"/>
</dbReference>
<evidence type="ECO:0000256" key="4">
    <source>
        <dbReference type="ARBA" id="ARBA00022737"/>
    </source>
</evidence>
<dbReference type="OrthoDB" id="6512918at2759"/>
<dbReference type="InterPro" id="IPR027417">
    <property type="entry name" value="P-loop_NTPase"/>
</dbReference>
<evidence type="ECO:0000259" key="10">
    <source>
        <dbReference type="PROSITE" id="PS50893"/>
    </source>
</evidence>
<evidence type="ECO:0000256" key="2">
    <source>
        <dbReference type="ARBA" id="ARBA00022448"/>
    </source>
</evidence>
<dbReference type="CTD" id="20248027"/>
<dbReference type="PROSITE" id="PS00211">
    <property type="entry name" value="ABC_TRANSPORTER_1"/>
    <property type="match status" value="1"/>
</dbReference>
<feature type="transmembrane region" description="Helical" evidence="9">
    <location>
        <begin position="1154"/>
        <end position="1171"/>
    </location>
</feature>
<dbReference type="GO" id="GO:0005524">
    <property type="term" value="F:ATP binding"/>
    <property type="evidence" value="ECO:0007669"/>
    <property type="project" value="UniProtKB-KW"/>
</dbReference>
<keyword evidence="2" id="KW-0813">Transport</keyword>